<name>A0A518DKR9_9BACT</name>
<dbReference type="OrthoDB" id="9146593at2"/>
<proteinExistence type="predicted"/>
<reference evidence="1 2" key="1">
    <citation type="submission" date="2019-02" db="EMBL/GenBank/DDBJ databases">
        <title>Deep-cultivation of Planctomycetes and their phenomic and genomic characterization uncovers novel biology.</title>
        <authorList>
            <person name="Wiegand S."/>
            <person name="Jogler M."/>
            <person name="Boedeker C."/>
            <person name="Pinto D."/>
            <person name="Vollmers J."/>
            <person name="Rivas-Marin E."/>
            <person name="Kohn T."/>
            <person name="Peeters S.H."/>
            <person name="Heuer A."/>
            <person name="Rast P."/>
            <person name="Oberbeckmann S."/>
            <person name="Bunk B."/>
            <person name="Jeske O."/>
            <person name="Meyerdierks A."/>
            <person name="Storesund J.E."/>
            <person name="Kallscheuer N."/>
            <person name="Luecker S."/>
            <person name="Lage O.M."/>
            <person name="Pohl T."/>
            <person name="Merkel B.J."/>
            <person name="Hornburger P."/>
            <person name="Mueller R.-W."/>
            <person name="Bruemmer F."/>
            <person name="Labrenz M."/>
            <person name="Spormann A.M."/>
            <person name="Op den Camp H."/>
            <person name="Overmann J."/>
            <person name="Amann R."/>
            <person name="Jetten M.S.M."/>
            <person name="Mascher T."/>
            <person name="Medema M.H."/>
            <person name="Devos D.P."/>
            <person name="Kaster A.-K."/>
            <person name="Ovreas L."/>
            <person name="Rohde M."/>
            <person name="Galperin M.Y."/>
            <person name="Jogler C."/>
        </authorList>
    </citation>
    <scope>NUCLEOTIDE SEQUENCE [LARGE SCALE GENOMIC DNA]</scope>
    <source>
        <strain evidence="1 2">Pla85_3_4</strain>
    </source>
</reference>
<dbReference type="AlphaFoldDB" id="A0A518DKR9"/>
<dbReference type="EMBL" id="CP036433">
    <property type="protein sequence ID" value="QDU92434.1"/>
    <property type="molecule type" value="Genomic_DNA"/>
</dbReference>
<dbReference type="KEGG" id="lcre:Pla8534_01820"/>
<dbReference type="Pfam" id="PF07586">
    <property type="entry name" value="HXXSHH"/>
    <property type="match status" value="1"/>
</dbReference>
<dbReference type="Proteomes" id="UP000317648">
    <property type="component" value="Chromosome"/>
</dbReference>
<protein>
    <submittedName>
        <fullName evidence="1">Uncharacterized protein</fullName>
    </submittedName>
</protein>
<dbReference type="InterPro" id="IPR011447">
    <property type="entry name" value="DUF1552"/>
</dbReference>
<keyword evidence="2" id="KW-1185">Reference proteome</keyword>
<evidence type="ECO:0000313" key="1">
    <source>
        <dbReference type="EMBL" id="QDU92434.1"/>
    </source>
</evidence>
<dbReference type="RefSeq" id="WP_145048377.1">
    <property type="nucleotide sequence ID" value="NZ_CP036433.1"/>
</dbReference>
<evidence type="ECO:0000313" key="2">
    <source>
        <dbReference type="Proteomes" id="UP000317648"/>
    </source>
</evidence>
<sequence>MKAGAFNEPFQSYVGEYANHPEDIPKLFLDSIEVDQMVAVIKKGLDQYDMSYTEAMRFGLQTVLCASKFLDIAEPGAQAEGPRPLHDYELASRLSCFLWSTMPDEELEEYFTSIRDLENRMAIDREWMHKPKPNVEPPSFGDEQGLDPEQAGLDYRRYQRLMFDVLALALQTDSTRVISYMARKDSSDGTGAYRQETNNPYGYHTMTHHGEDEDKLKWWSIGVKHQGYIFKEDDYLGNMRQTMFNVMGVPVPQDFQGGEADGLISEVL</sequence>
<organism evidence="1 2">
    <name type="scientific">Lignipirellula cremea</name>
    <dbReference type="NCBI Taxonomy" id="2528010"/>
    <lineage>
        <taxon>Bacteria</taxon>
        <taxon>Pseudomonadati</taxon>
        <taxon>Planctomycetota</taxon>
        <taxon>Planctomycetia</taxon>
        <taxon>Pirellulales</taxon>
        <taxon>Pirellulaceae</taxon>
        <taxon>Lignipirellula</taxon>
    </lineage>
</organism>
<gene>
    <name evidence="1" type="ORF">Pla8534_01820</name>
</gene>
<accession>A0A518DKR9</accession>